<dbReference type="InterPro" id="IPR013785">
    <property type="entry name" value="Aldolase_TIM"/>
</dbReference>
<organism evidence="15 16">
    <name type="scientific">Leucosporidium creatinivorum</name>
    <dbReference type="NCBI Taxonomy" id="106004"/>
    <lineage>
        <taxon>Eukaryota</taxon>
        <taxon>Fungi</taxon>
        <taxon>Dikarya</taxon>
        <taxon>Basidiomycota</taxon>
        <taxon>Pucciniomycotina</taxon>
        <taxon>Microbotryomycetes</taxon>
        <taxon>Leucosporidiales</taxon>
        <taxon>Leucosporidium</taxon>
    </lineage>
</organism>
<comment type="function">
    <text evidence="1 12">Involved in the catabolism of quinolinic acid (QA).</text>
</comment>
<feature type="domain" description="Quinolinate phosphoribosyl transferase N-terminal" evidence="14">
    <location>
        <begin position="46"/>
        <end position="120"/>
    </location>
</feature>
<dbReference type="InterPro" id="IPR036068">
    <property type="entry name" value="Nicotinate_pribotase-like_C"/>
</dbReference>
<dbReference type="InterPro" id="IPR004393">
    <property type="entry name" value="NadC"/>
</dbReference>
<evidence type="ECO:0000256" key="9">
    <source>
        <dbReference type="ARBA" id="ARBA00022679"/>
    </source>
</evidence>
<keyword evidence="8 12" id="KW-0328">Glycosyltransferase</keyword>
<dbReference type="EC" id="2.4.2.19" evidence="5 12"/>
<dbReference type="PIRSF" id="PIRSF006250">
    <property type="entry name" value="NadC_ModD"/>
    <property type="match status" value="1"/>
</dbReference>
<evidence type="ECO:0000313" key="16">
    <source>
        <dbReference type="Proteomes" id="UP000193467"/>
    </source>
</evidence>
<dbReference type="GO" id="GO:0009435">
    <property type="term" value="P:NAD+ biosynthetic process"/>
    <property type="evidence" value="ECO:0007669"/>
    <property type="project" value="UniProtKB-UniPathway"/>
</dbReference>
<protein>
    <recommendedName>
        <fullName evidence="6 12">Nicotinate-nucleotide pyrophosphorylase [carboxylating]</fullName>
        <ecNumber evidence="5 12">2.4.2.19</ecNumber>
    </recommendedName>
    <alternativeName>
        <fullName evidence="10 12">Quinolinate phosphoribosyltransferase [decarboxylating]</fullName>
    </alternativeName>
</protein>
<comment type="pathway">
    <text evidence="2 12">Cofactor biosynthesis; NAD(+) biosynthesis; nicotinate D-ribonucleotide from quinolinate: step 1/1.</text>
</comment>
<evidence type="ECO:0000256" key="3">
    <source>
        <dbReference type="ARBA" id="ARBA00009400"/>
    </source>
</evidence>
<comment type="catalytic activity">
    <reaction evidence="11 12">
        <text>nicotinate beta-D-ribonucleotide + CO2 + diphosphate = quinolinate + 5-phospho-alpha-D-ribose 1-diphosphate + 2 H(+)</text>
        <dbReference type="Rhea" id="RHEA:12733"/>
        <dbReference type="ChEBI" id="CHEBI:15378"/>
        <dbReference type="ChEBI" id="CHEBI:16526"/>
        <dbReference type="ChEBI" id="CHEBI:29959"/>
        <dbReference type="ChEBI" id="CHEBI:33019"/>
        <dbReference type="ChEBI" id="CHEBI:57502"/>
        <dbReference type="ChEBI" id="CHEBI:58017"/>
        <dbReference type="EC" id="2.4.2.19"/>
    </reaction>
</comment>
<evidence type="ECO:0000256" key="4">
    <source>
        <dbReference type="ARBA" id="ARBA00011218"/>
    </source>
</evidence>
<dbReference type="GO" id="GO:0034213">
    <property type="term" value="P:quinolinate catabolic process"/>
    <property type="evidence" value="ECO:0007669"/>
    <property type="project" value="TreeGrafter"/>
</dbReference>
<dbReference type="UniPathway" id="UPA00253">
    <property type="reaction ID" value="UER00331"/>
</dbReference>
<evidence type="ECO:0000256" key="2">
    <source>
        <dbReference type="ARBA" id="ARBA00004893"/>
    </source>
</evidence>
<evidence type="ECO:0000256" key="7">
    <source>
        <dbReference type="ARBA" id="ARBA00022642"/>
    </source>
</evidence>
<proteinExistence type="inferred from homology"/>
<dbReference type="Gene3D" id="3.90.1170.20">
    <property type="entry name" value="Quinolinate phosphoribosyl transferase, N-terminal domain"/>
    <property type="match status" value="1"/>
</dbReference>
<name>A0A1Y2FD25_9BASI</name>
<dbReference type="InterPro" id="IPR022412">
    <property type="entry name" value="Quinolinate_PRibosylTrfase_N"/>
</dbReference>
<dbReference type="AlphaFoldDB" id="A0A1Y2FD25"/>
<dbReference type="OrthoDB" id="10067394at2759"/>
<evidence type="ECO:0000256" key="8">
    <source>
        <dbReference type="ARBA" id="ARBA00022676"/>
    </source>
</evidence>
<dbReference type="FunFam" id="3.20.20.70:FF:000090">
    <property type="entry name" value="Nicotinate-nucleotide pyrophosphorylase [carboxylating]"/>
    <property type="match status" value="1"/>
</dbReference>
<comment type="caution">
    <text evidence="15">The sequence shown here is derived from an EMBL/GenBank/DDBJ whole genome shotgun (WGS) entry which is preliminary data.</text>
</comment>
<dbReference type="SUPFAM" id="SSF54675">
    <property type="entry name" value="Nicotinate/Quinolinate PRTase N-terminal domain-like"/>
    <property type="match status" value="1"/>
</dbReference>
<dbReference type="PANTHER" id="PTHR32179:SF3">
    <property type="entry name" value="NICOTINATE-NUCLEOTIDE PYROPHOSPHORYLASE [CARBOXYLATING]"/>
    <property type="match status" value="1"/>
</dbReference>
<evidence type="ECO:0000256" key="1">
    <source>
        <dbReference type="ARBA" id="ARBA00003237"/>
    </source>
</evidence>
<dbReference type="Pfam" id="PF01729">
    <property type="entry name" value="QRPTase_C"/>
    <property type="match status" value="1"/>
</dbReference>
<comment type="subunit">
    <text evidence="4 12">Hexamer formed by 3 homodimers.</text>
</comment>
<evidence type="ECO:0000313" key="15">
    <source>
        <dbReference type="EMBL" id="ORY81821.1"/>
    </source>
</evidence>
<dbReference type="InterPro" id="IPR027277">
    <property type="entry name" value="NadC/ModD"/>
</dbReference>
<dbReference type="EMBL" id="MCGR01000022">
    <property type="protein sequence ID" value="ORY81821.1"/>
    <property type="molecule type" value="Genomic_DNA"/>
</dbReference>
<dbReference type="PANTHER" id="PTHR32179">
    <property type="entry name" value="NICOTINATE-NUCLEOTIDE PYROPHOSPHORYLASE [CARBOXYLATING]"/>
    <property type="match status" value="1"/>
</dbReference>
<keyword evidence="9 12" id="KW-0808">Transferase</keyword>
<dbReference type="GO" id="GO:0004514">
    <property type="term" value="F:nicotinate-nucleotide diphosphorylase (carboxylating) activity"/>
    <property type="evidence" value="ECO:0007669"/>
    <property type="project" value="UniProtKB-EC"/>
</dbReference>
<evidence type="ECO:0000259" key="13">
    <source>
        <dbReference type="Pfam" id="PF01729"/>
    </source>
</evidence>
<dbReference type="InterPro" id="IPR002638">
    <property type="entry name" value="Quinolinate_PRibosylTrfase_C"/>
</dbReference>
<keyword evidence="7 12" id="KW-0662">Pyridine nucleotide biosynthesis</keyword>
<gene>
    <name evidence="15" type="ORF">BCR35DRAFT_278876</name>
</gene>
<dbReference type="InParanoid" id="A0A1Y2FD25"/>
<dbReference type="Pfam" id="PF02749">
    <property type="entry name" value="QRPTase_N"/>
    <property type="match status" value="1"/>
</dbReference>
<accession>A0A1Y2FD25</accession>
<dbReference type="CDD" id="cd01572">
    <property type="entry name" value="QPRTase"/>
    <property type="match status" value="1"/>
</dbReference>
<evidence type="ECO:0000256" key="5">
    <source>
        <dbReference type="ARBA" id="ARBA00011944"/>
    </source>
</evidence>
<dbReference type="Gene3D" id="3.20.20.70">
    <property type="entry name" value="Aldolase class I"/>
    <property type="match status" value="1"/>
</dbReference>
<dbReference type="STRING" id="106004.A0A1Y2FD25"/>
<dbReference type="GO" id="GO:0005737">
    <property type="term" value="C:cytoplasm"/>
    <property type="evidence" value="ECO:0007669"/>
    <property type="project" value="TreeGrafter"/>
</dbReference>
<evidence type="ECO:0000256" key="6">
    <source>
        <dbReference type="ARBA" id="ARBA00020990"/>
    </source>
</evidence>
<feature type="domain" description="Quinolinate phosphoribosyl transferase C-terminal" evidence="13">
    <location>
        <begin position="122"/>
        <end position="306"/>
    </location>
</feature>
<dbReference type="NCBIfam" id="TIGR00078">
    <property type="entry name" value="nadC"/>
    <property type="match status" value="1"/>
</dbReference>
<reference evidence="15 16" key="1">
    <citation type="submission" date="2016-07" db="EMBL/GenBank/DDBJ databases">
        <title>Pervasive Adenine N6-methylation of Active Genes in Fungi.</title>
        <authorList>
            <consortium name="DOE Joint Genome Institute"/>
            <person name="Mondo S.J."/>
            <person name="Dannebaum R.O."/>
            <person name="Kuo R.C."/>
            <person name="Labutti K."/>
            <person name="Haridas S."/>
            <person name="Kuo A."/>
            <person name="Salamov A."/>
            <person name="Ahrendt S.R."/>
            <person name="Lipzen A."/>
            <person name="Sullivan W."/>
            <person name="Andreopoulos W.B."/>
            <person name="Clum A."/>
            <person name="Lindquist E."/>
            <person name="Daum C."/>
            <person name="Ramamoorthy G.K."/>
            <person name="Gryganskyi A."/>
            <person name="Culley D."/>
            <person name="Magnuson J.K."/>
            <person name="James T.Y."/>
            <person name="O'Malley M.A."/>
            <person name="Stajich J.E."/>
            <person name="Spatafora J.W."/>
            <person name="Visel A."/>
            <person name="Grigoriev I.V."/>
        </authorList>
    </citation>
    <scope>NUCLEOTIDE SEQUENCE [LARGE SCALE GENOMIC DNA]</scope>
    <source>
        <strain evidence="15 16">62-1032</strain>
    </source>
</reference>
<dbReference type="Proteomes" id="UP000193467">
    <property type="component" value="Unassembled WGS sequence"/>
</dbReference>
<evidence type="ECO:0000256" key="10">
    <source>
        <dbReference type="ARBA" id="ARBA00033102"/>
    </source>
</evidence>
<dbReference type="FunFam" id="3.90.1170.20:FF:000003">
    <property type="entry name" value="Nicotinate-nucleotide pyrophosphorylase [carboxylating]"/>
    <property type="match status" value="1"/>
</dbReference>
<evidence type="ECO:0000256" key="11">
    <source>
        <dbReference type="ARBA" id="ARBA00047445"/>
    </source>
</evidence>
<comment type="similarity">
    <text evidence="3 12">Belongs to the NadC/ModD family.</text>
</comment>
<dbReference type="InterPro" id="IPR037128">
    <property type="entry name" value="Quinolinate_PRibosylTase_N_sf"/>
</dbReference>
<sequence>MSVPTPLGDYSHLLPPSWKSVITSWLAEDTPSFDYGGFVVGEGEEEAIMWGKSEGVLAGVPFVDEIFAQLGCSITWHLKEGSAVSPTKETPKIKVATVKGPARCLLLGERVALNTLARCSGIAWKSRRVLVKAREAGFKGIIAGTRKTTPGFRVVEKYGMLVGGVDAHRYDLSSMVMLKDNHIWSKGSITQAVQSAKSVAGFALRVHVECQSLAEAREAIAAGADIIMLDNFAPTELNAAAAQLRQDWVQSGGEESEKKAGAKRCLIEVSGGLTEENMAESLCPDVDILSTSAIHQGVSTVDFSLKIQPKAK</sequence>
<evidence type="ECO:0000259" key="14">
    <source>
        <dbReference type="Pfam" id="PF02749"/>
    </source>
</evidence>
<evidence type="ECO:0000256" key="12">
    <source>
        <dbReference type="PIRNR" id="PIRNR006250"/>
    </source>
</evidence>
<dbReference type="SUPFAM" id="SSF51690">
    <property type="entry name" value="Nicotinate/Quinolinate PRTase C-terminal domain-like"/>
    <property type="match status" value="1"/>
</dbReference>
<keyword evidence="16" id="KW-1185">Reference proteome</keyword>